<dbReference type="PANTHER" id="PTHR43874">
    <property type="entry name" value="TWO-COMPONENT RESPONSE REGULATOR"/>
    <property type="match status" value="1"/>
</dbReference>
<name>A0A8T0SRE9_PANVG</name>
<keyword evidence="2" id="KW-0597">Phosphoprotein</keyword>
<keyword evidence="5" id="KW-1185">Reference proteome</keyword>
<dbReference type="Gene3D" id="3.40.50.2300">
    <property type="match status" value="1"/>
</dbReference>
<feature type="modified residue" description="4-aspartylphosphate" evidence="2">
    <location>
        <position position="55"/>
    </location>
</feature>
<evidence type="ECO:0000259" key="3">
    <source>
        <dbReference type="PROSITE" id="PS50110"/>
    </source>
</evidence>
<comment type="caution">
    <text evidence="4">The sequence shown here is derived from an EMBL/GenBank/DDBJ whole genome shotgun (WGS) entry which is preliminary data.</text>
</comment>
<dbReference type="EMBL" id="CM029045">
    <property type="protein sequence ID" value="KAG2599708.1"/>
    <property type="molecule type" value="Genomic_DNA"/>
</dbReference>
<dbReference type="PANTHER" id="PTHR43874:SF33">
    <property type="entry name" value="TWO-COMPONENT RESPONSE REGULATOR ORR8"/>
    <property type="match status" value="1"/>
</dbReference>
<keyword evidence="1" id="KW-0902">Two-component regulatory system</keyword>
<evidence type="ECO:0000313" key="5">
    <source>
        <dbReference type="Proteomes" id="UP000823388"/>
    </source>
</evidence>
<dbReference type="SUPFAM" id="SSF52172">
    <property type="entry name" value="CheY-like"/>
    <property type="match status" value="1"/>
</dbReference>
<dbReference type="GO" id="GO:0000160">
    <property type="term" value="P:phosphorelay signal transduction system"/>
    <property type="evidence" value="ECO:0007669"/>
    <property type="project" value="UniProtKB-KW"/>
</dbReference>
<evidence type="ECO:0000256" key="1">
    <source>
        <dbReference type="ARBA" id="ARBA00023012"/>
    </source>
</evidence>
<dbReference type="GO" id="GO:0009736">
    <property type="term" value="P:cytokinin-activated signaling pathway"/>
    <property type="evidence" value="ECO:0007669"/>
    <property type="project" value="InterPro"/>
</dbReference>
<dbReference type="InterPro" id="IPR011006">
    <property type="entry name" value="CheY-like_superfamily"/>
</dbReference>
<evidence type="ECO:0000313" key="4">
    <source>
        <dbReference type="EMBL" id="KAG2599708.1"/>
    </source>
</evidence>
<dbReference type="InterPro" id="IPR001789">
    <property type="entry name" value="Sig_transdc_resp-reg_receiver"/>
</dbReference>
<accession>A0A8T0SRE9</accession>
<dbReference type="Pfam" id="PF00072">
    <property type="entry name" value="Response_reg"/>
    <property type="match status" value="1"/>
</dbReference>
<dbReference type="InterPro" id="IPR045279">
    <property type="entry name" value="ARR-like"/>
</dbReference>
<dbReference type="PROSITE" id="PS50110">
    <property type="entry name" value="RESPONSE_REGULATORY"/>
    <property type="match status" value="1"/>
</dbReference>
<proteinExistence type="predicted"/>
<gene>
    <name evidence="4" type="ORF">PVAP13_5KG436200</name>
</gene>
<dbReference type="Proteomes" id="UP000823388">
    <property type="component" value="Chromosome 5K"/>
</dbReference>
<organism evidence="4 5">
    <name type="scientific">Panicum virgatum</name>
    <name type="common">Blackwell switchgrass</name>
    <dbReference type="NCBI Taxonomy" id="38727"/>
    <lineage>
        <taxon>Eukaryota</taxon>
        <taxon>Viridiplantae</taxon>
        <taxon>Streptophyta</taxon>
        <taxon>Embryophyta</taxon>
        <taxon>Tracheophyta</taxon>
        <taxon>Spermatophyta</taxon>
        <taxon>Magnoliopsida</taxon>
        <taxon>Liliopsida</taxon>
        <taxon>Poales</taxon>
        <taxon>Poaceae</taxon>
        <taxon>PACMAD clade</taxon>
        <taxon>Panicoideae</taxon>
        <taxon>Panicodae</taxon>
        <taxon>Paniceae</taxon>
        <taxon>Panicinae</taxon>
        <taxon>Panicum</taxon>
        <taxon>Panicum sect. Hiantes</taxon>
    </lineage>
</organism>
<protein>
    <recommendedName>
        <fullName evidence="3">Response regulatory domain-containing protein</fullName>
    </recommendedName>
</protein>
<dbReference type="OrthoDB" id="599780at2759"/>
<dbReference type="SMART" id="SM00448">
    <property type="entry name" value="REC"/>
    <property type="match status" value="1"/>
</dbReference>
<reference evidence="4" key="1">
    <citation type="submission" date="2020-05" db="EMBL/GenBank/DDBJ databases">
        <title>WGS assembly of Panicum virgatum.</title>
        <authorList>
            <person name="Lovell J.T."/>
            <person name="Jenkins J."/>
            <person name="Shu S."/>
            <person name="Juenger T.E."/>
            <person name="Schmutz J."/>
        </authorList>
    </citation>
    <scope>NUCLEOTIDE SEQUENCE</scope>
    <source>
        <strain evidence="4">AP13</strain>
    </source>
</reference>
<sequence length="121" mass="13560">MASAHVLIVDDSCVDRLVASRVMESCNIKVTPMEGPKEALQFLAMEHDVKLILTDYSMTDMTGYDFLLEMKKSPKLSHLPVVIMFTDDVPETIKKCLEGGAKDYIMKPIKVADVPHLLSYI</sequence>
<evidence type="ECO:0000256" key="2">
    <source>
        <dbReference type="PROSITE-ProRule" id="PRU00169"/>
    </source>
</evidence>
<dbReference type="AlphaFoldDB" id="A0A8T0SRE9"/>
<feature type="domain" description="Response regulatory" evidence="3">
    <location>
        <begin position="5"/>
        <end position="121"/>
    </location>
</feature>